<dbReference type="Gene3D" id="2.10.70.10">
    <property type="entry name" value="Complement Module, domain 1"/>
    <property type="match status" value="2"/>
</dbReference>
<feature type="domain" description="Sushi" evidence="6">
    <location>
        <begin position="752"/>
        <end position="810"/>
    </location>
</feature>
<dbReference type="InterPro" id="IPR000436">
    <property type="entry name" value="Sushi_SCR_CCP_dom"/>
</dbReference>
<evidence type="ECO:0000313" key="7">
    <source>
        <dbReference type="EMBL" id="KOF64803.1"/>
    </source>
</evidence>
<dbReference type="InterPro" id="IPR043543">
    <property type="entry name" value="PAPPA/PAPPA2"/>
</dbReference>
<evidence type="ECO:0000256" key="1">
    <source>
        <dbReference type="ARBA" id="ARBA00008721"/>
    </source>
</evidence>
<dbReference type="PANTHER" id="PTHR46130:SF3">
    <property type="entry name" value="CHROMOSOME UNDETERMINED SCAFFOLD_33, WHOLE GENOME SHOTGUN SEQUENCE"/>
    <property type="match status" value="1"/>
</dbReference>
<dbReference type="InterPro" id="IPR035976">
    <property type="entry name" value="Sushi/SCR/CCP_sf"/>
</dbReference>
<dbReference type="OrthoDB" id="536211at2759"/>
<dbReference type="InterPro" id="IPR058897">
    <property type="entry name" value="PAPPA_SD_C"/>
</dbReference>
<dbReference type="NCBIfam" id="TIGR02232">
    <property type="entry name" value="myxo_disulf_rpt"/>
    <property type="match status" value="1"/>
</dbReference>
<dbReference type="GO" id="GO:0005615">
    <property type="term" value="C:extracellular space"/>
    <property type="evidence" value="ECO:0007669"/>
    <property type="project" value="TreeGrafter"/>
</dbReference>
<dbReference type="EMBL" id="KQ430015">
    <property type="protein sequence ID" value="KOF64803.1"/>
    <property type="molecule type" value="Genomic_DNA"/>
</dbReference>
<accession>A0A0L8FK03</accession>
<name>A0A0L8FK03_OCTBM</name>
<keyword evidence="5" id="KW-0768">Sushi</keyword>
<reference evidence="7" key="1">
    <citation type="submission" date="2015-07" db="EMBL/GenBank/DDBJ databases">
        <title>MeaNS - Measles Nucleotide Surveillance Program.</title>
        <authorList>
            <person name="Tran T."/>
            <person name="Druce J."/>
        </authorList>
    </citation>
    <scope>NUCLEOTIDE SEQUENCE</scope>
    <source>
        <strain evidence="7">UCB-OBI-ISO-001</strain>
        <tissue evidence="7">Gonad</tissue>
    </source>
</reference>
<dbReference type="InterPro" id="IPR024079">
    <property type="entry name" value="MetalloPept_cat_dom_sf"/>
</dbReference>
<evidence type="ECO:0000256" key="2">
    <source>
        <dbReference type="ARBA" id="ARBA00022729"/>
    </source>
</evidence>
<proteinExistence type="inferred from homology"/>
<keyword evidence="4" id="KW-1015">Disulfide bond</keyword>
<dbReference type="InterPro" id="IPR011936">
    <property type="entry name" value="Myxo_disulph_rpt"/>
</dbReference>
<dbReference type="GO" id="GO:0007166">
    <property type="term" value="P:cell surface receptor signaling pathway"/>
    <property type="evidence" value="ECO:0007669"/>
    <property type="project" value="TreeGrafter"/>
</dbReference>
<dbReference type="CDD" id="cd00033">
    <property type="entry name" value="CCP"/>
    <property type="match status" value="2"/>
</dbReference>
<dbReference type="InterPro" id="IPR008754">
    <property type="entry name" value="Peptidase_M43"/>
</dbReference>
<evidence type="ECO:0000259" key="6">
    <source>
        <dbReference type="PROSITE" id="PS50923"/>
    </source>
</evidence>
<gene>
    <name evidence="7" type="ORF">OCBIM_22016778mg</name>
</gene>
<dbReference type="AlphaFoldDB" id="A0A0L8FK03"/>
<dbReference type="PROSITE" id="PS50923">
    <property type="entry name" value="SUSHI"/>
    <property type="match status" value="1"/>
</dbReference>
<comment type="similarity">
    <text evidence="1">Belongs to the peptidase M43B family.</text>
</comment>
<keyword evidence="2" id="KW-0732">Signal</keyword>
<sequence length="1075" mass="121278">NLPFRVYLSMDEYKTALNVNGSTHLNVYFASWSLKGLATFPWEKNVYSSLGGTIVDTNSFGVPGKLDELIHEFGHNLGLWHVHHGVSELKCNDRCRETEPSLELGDLCSDTLPTIQNRNCRDPDSTVRRCGMGPFKNTPFRNYMSYASGNCTDHFTPQQVARMHCYLDLVYQPWLTTMKPSPVPLVPKVVAATVTSVTLVWIPGLGENVYGPHSECDMCLEDGSLLQYASSARAPSDSKRKIHWKKEEALGPPDAELCKASRLTWMQENDGCSEKCYIEFGFKYIIIPQRISIWVVWEAAVGIKNVKFYFVDGTTDFLGPVKAFCDMPFTARLNYNKKVKKIRVYTNNGYVGIDAIQLVSTPASARVCNSCRPTKYQVIRNPKFPRPVYTSNTMFTDRSVKRGANYSYTIQVNIGNKKSTLSPSLYYYHGQPFCGNGRVESQLAESCDDGNVHNGDGCTMHCQVEKFYRCKGTPSLCYRYDGDGVCEKDEEGSSLRDCGFFTPPGYEDQWPISVSGNPQHQKMPECPEDVLIGAPSRFQECKNNADLSDVWQPCNINFFSDNDYWVKLYFKRPVIAIAVIIYLGSDGRTYDSPENKFIFIQLIDSNNQVTDVERKLMVVCNTNPVHVSIFHDLSKPFFKTKGIKLSLSSANIAIAGVRLRSSENFDPITPENCGGDEFYNPRSQQCVNQTCPPMLCEPLVIRNSVISCTGRSESDVCHISCMDGYQLNYALNEVVCADGHWQRSEEISCLPVDCRLPSMVHTTFSCPYGTSYKKHCTFTCNPPAQLKGTNTTILCEANGRWSMVDAYCLTFCLSPLPRPHAQLMTRSCTHGIQQAGTRCRFRCKKGFHTEGLHTKRRSLHMTCRENGQWSGRRCARVKCATIAPEFTRMYNCTEQNYEGSKCTLMCPGERKIQKIKCLQKGIWSSNFKMCHFPKTSACPLPLLHDHRLRKKNCHKRFVGSTCEITCNSQMFQPVLPNMNGTTFTNKDYNVKLTCTGILRWYPNPSDITCKQICQVRALKDGWCDSSNNRPFCAWDQGDCCLSTVRGGKIQLVSPTCSDKCACKDPNAIENNNRSK</sequence>
<dbReference type="Pfam" id="PF25900">
    <property type="entry name" value="PAPPA"/>
    <property type="match status" value="1"/>
</dbReference>
<comment type="caution">
    <text evidence="5">Lacks conserved residue(s) required for the propagation of feature annotation.</text>
</comment>
<evidence type="ECO:0000256" key="3">
    <source>
        <dbReference type="ARBA" id="ARBA00022737"/>
    </source>
</evidence>
<keyword evidence="3" id="KW-0677">Repeat</keyword>
<protein>
    <recommendedName>
        <fullName evidence="6">Sushi domain-containing protein</fullName>
    </recommendedName>
</protein>
<dbReference type="SUPFAM" id="SSF57535">
    <property type="entry name" value="Complement control module/SCR domain"/>
    <property type="match status" value="3"/>
</dbReference>
<organism evidence="7">
    <name type="scientific">Octopus bimaculoides</name>
    <name type="common">California two-spotted octopus</name>
    <dbReference type="NCBI Taxonomy" id="37653"/>
    <lineage>
        <taxon>Eukaryota</taxon>
        <taxon>Metazoa</taxon>
        <taxon>Spiralia</taxon>
        <taxon>Lophotrochozoa</taxon>
        <taxon>Mollusca</taxon>
        <taxon>Cephalopoda</taxon>
        <taxon>Coleoidea</taxon>
        <taxon>Octopodiformes</taxon>
        <taxon>Octopoda</taxon>
        <taxon>Incirrata</taxon>
        <taxon>Octopodidae</taxon>
        <taxon>Octopus</taxon>
    </lineage>
</organism>
<dbReference type="SUPFAM" id="SSF55486">
    <property type="entry name" value="Metalloproteases ('zincins'), catalytic domain"/>
    <property type="match status" value="1"/>
</dbReference>
<dbReference type="Gene3D" id="3.40.390.10">
    <property type="entry name" value="Collagenase (Catalytic Domain)"/>
    <property type="match status" value="1"/>
</dbReference>
<dbReference type="PANTHER" id="PTHR46130">
    <property type="entry name" value="LAMGL DOMAIN-CONTAINING PROTEIN"/>
    <property type="match status" value="1"/>
</dbReference>
<dbReference type="Pfam" id="PF05572">
    <property type="entry name" value="Peptidase_M43"/>
    <property type="match status" value="1"/>
</dbReference>
<dbReference type="GO" id="GO:0006508">
    <property type="term" value="P:proteolysis"/>
    <property type="evidence" value="ECO:0007669"/>
    <property type="project" value="TreeGrafter"/>
</dbReference>
<dbReference type="GO" id="GO:0004222">
    <property type="term" value="F:metalloendopeptidase activity"/>
    <property type="evidence" value="ECO:0007669"/>
    <property type="project" value="TreeGrafter"/>
</dbReference>
<dbReference type="SMART" id="SM00032">
    <property type="entry name" value="CCP"/>
    <property type="match status" value="4"/>
</dbReference>
<evidence type="ECO:0000256" key="5">
    <source>
        <dbReference type="PROSITE-ProRule" id="PRU00302"/>
    </source>
</evidence>
<dbReference type="Pfam" id="PF00084">
    <property type="entry name" value="Sushi"/>
    <property type="match status" value="1"/>
</dbReference>
<evidence type="ECO:0000256" key="4">
    <source>
        <dbReference type="ARBA" id="ARBA00023157"/>
    </source>
</evidence>
<feature type="non-terminal residue" evidence="7">
    <location>
        <position position="1"/>
    </location>
</feature>